<dbReference type="Proteomes" id="UP000319148">
    <property type="component" value="Unassembled WGS sequence"/>
</dbReference>
<dbReference type="Gene3D" id="3.30.450.20">
    <property type="entry name" value="PAS domain"/>
    <property type="match status" value="2"/>
</dbReference>
<comment type="caution">
    <text evidence="6">The sequence shown here is derived from an EMBL/GenBank/DDBJ whole genome shotgun (WGS) entry which is preliminary data.</text>
</comment>
<dbReference type="PRINTS" id="PR00260">
    <property type="entry name" value="CHEMTRNSDUCR"/>
</dbReference>
<feature type="coiled-coil region" evidence="4">
    <location>
        <begin position="497"/>
        <end position="524"/>
    </location>
</feature>
<keyword evidence="1 3" id="KW-0807">Transducer</keyword>
<reference evidence="7" key="1">
    <citation type="submission" date="2019-06" db="EMBL/GenBank/DDBJ databases">
        <title>The complete genome of Emcibacter congregatus ZYLT.</title>
        <authorList>
            <person name="Zhao Z."/>
        </authorList>
    </citation>
    <scope>NUCLEOTIDE SEQUENCE [LARGE SCALE GENOMIC DNA]</scope>
    <source>
        <strain evidence="7">MCCC 1A06723</strain>
    </source>
</reference>
<evidence type="ECO:0000256" key="4">
    <source>
        <dbReference type="SAM" id="Coils"/>
    </source>
</evidence>
<keyword evidence="7" id="KW-1185">Reference proteome</keyword>
<evidence type="ECO:0000256" key="1">
    <source>
        <dbReference type="ARBA" id="ARBA00023224"/>
    </source>
</evidence>
<dbReference type="EMBL" id="VFIY01000004">
    <property type="protein sequence ID" value="TPD63115.1"/>
    <property type="molecule type" value="Genomic_DNA"/>
</dbReference>
<comment type="similarity">
    <text evidence="2">Belongs to the methyl-accepting chemotaxis (MCP) protein family.</text>
</comment>
<dbReference type="Gene3D" id="1.10.287.950">
    <property type="entry name" value="Methyl-accepting chemotaxis protein"/>
    <property type="match status" value="1"/>
</dbReference>
<dbReference type="PANTHER" id="PTHR32089:SF112">
    <property type="entry name" value="LYSOZYME-LIKE PROTEIN-RELATED"/>
    <property type="match status" value="1"/>
</dbReference>
<dbReference type="AlphaFoldDB" id="A0A501PS98"/>
<protein>
    <submittedName>
        <fullName evidence="6">Chemotaxis protein</fullName>
    </submittedName>
</protein>
<accession>A0A501PS98</accession>
<dbReference type="GO" id="GO:0007165">
    <property type="term" value="P:signal transduction"/>
    <property type="evidence" value="ECO:0007669"/>
    <property type="project" value="UniProtKB-KW"/>
</dbReference>
<feature type="domain" description="Methyl-accepting transducer" evidence="5">
    <location>
        <begin position="265"/>
        <end position="508"/>
    </location>
</feature>
<dbReference type="GO" id="GO:0004888">
    <property type="term" value="F:transmembrane signaling receptor activity"/>
    <property type="evidence" value="ECO:0007669"/>
    <property type="project" value="InterPro"/>
</dbReference>
<evidence type="ECO:0000313" key="6">
    <source>
        <dbReference type="EMBL" id="TPD63115.1"/>
    </source>
</evidence>
<dbReference type="Pfam" id="PF00015">
    <property type="entry name" value="MCPsignal"/>
    <property type="match status" value="1"/>
</dbReference>
<organism evidence="6 7">
    <name type="scientific">Emcibacter nanhaiensis</name>
    <dbReference type="NCBI Taxonomy" id="1505037"/>
    <lineage>
        <taxon>Bacteria</taxon>
        <taxon>Pseudomonadati</taxon>
        <taxon>Pseudomonadota</taxon>
        <taxon>Alphaproteobacteria</taxon>
        <taxon>Emcibacterales</taxon>
        <taxon>Emcibacteraceae</taxon>
        <taxon>Emcibacter</taxon>
    </lineage>
</organism>
<gene>
    <name evidence="6" type="ORF">FIV46_03280</name>
</gene>
<dbReference type="InterPro" id="IPR004089">
    <property type="entry name" value="MCPsignal_dom"/>
</dbReference>
<keyword evidence="4" id="KW-0175">Coiled coil</keyword>
<dbReference type="PANTHER" id="PTHR32089">
    <property type="entry name" value="METHYL-ACCEPTING CHEMOTAXIS PROTEIN MCPB"/>
    <property type="match status" value="1"/>
</dbReference>
<dbReference type="InterPro" id="IPR004090">
    <property type="entry name" value="Chemotax_Me-accpt_rcpt"/>
</dbReference>
<dbReference type="GO" id="GO:0016020">
    <property type="term" value="C:membrane"/>
    <property type="evidence" value="ECO:0007669"/>
    <property type="project" value="InterPro"/>
</dbReference>
<evidence type="ECO:0000256" key="3">
    <source>
        <dbReference type="PROSITE-ProRule" id="PRU00284"/>
    </source>
</evidence>
<dbReference type="SUPFAM" id="SSF58104">
    <property type="entry name" value="Methyl-accepting chemotaxis protein (MCP) signaling domain"/>
    <property type="match status" value="1"/>
</dbReference>
<dbReference type="GO" id="GO:0006935">
    <property type="term" value="P:chemotaxis"/>
    <property type="evidence" value="ECO:0007669"/>
    <property type="project" value="InterPro"/>
</dbReference>
<name>A0A501PS98_9PROT</name>
<dbReference type="RefSeq" id="WP_139938364.1">
    <property type="nucleotide sequence ID" value="NZ_JBHSYP010000022.1"/>
</dbReference>
<dbReference type="OrthoDB" id="9797364at2"/>
<dbReference type="SMART" id="SM00283">
    <property type="entry name" value="MA"/>
    <property type="match status" value="1"/>
</dbReference>
<evidence type="ECO:0000313" key="7">
    <source>
        <dbReference type="Proteomes" id="UP000319148"/>
    </source>
</evidence>
<evidence type="ECO:0000259" key="5">
    <source>
        <dbReference type="PROSITE" id="PS50111"/>
    </source>
</evidence>
<dbReference type="PROSITE" id="PS50111">
    <property type="entry name" value="CHEMOTAXIS_TRANSDUC_2"/>
    <property type="match status" value="1"/>
</dbReference>
<sequence length="525" mass="57827">MLKQTQGKFDSDSDYLNSAAKYDISPLHGKIIESIPINVMVCDKETFTVTGANHTSIQTLRKLEHLIPIRADELIGTCIDQFHKHPEHQRKLLADPANLPYNTTISLGEEYLDLLVQDLDADHLLLTWSLVTDRVKTERETGQLLDMLDKMPLNIMTCDPETFEINYVNQTSLEMLRKIEHLLPVRAEDVKGSSIDIFHKNPEIQRRILSNPDNLPHQARIQLGNETLNLRIYPIFGSTGKFRRIMVSWDVITAQALVEKEVEQISSQVSAAATQLTMTSEQLNVQADQAHEKAAHAAGEAAQTSASVKNVAAATEEMTANISEIQRQINHSMSFVQQAVDQSRDTSETIKTLDVAAGEIGSVIKLIEDIAGQTNLLALNATIEAARAGEAGKGFSVVASEVKNLATQTTQATTDITNRVEEIQNSTQKSVEAILKISETIQTVNDACGAINDAVNEQSGATAEISRNIQQEAGRSEKMSDNLGEINQIIDKTGISSQELQAAARELNNMARKLSEDIQNLLKKS</sequence>
<proteinExistence type="inferred from homology"/>
<evidence type="ECO:0000256" key="2">
    <source>
        <dbReference type="ARBA" id="ARBA00029447"/>
    </source>
</evidence>